<dbReference type="AlphaFoldDB" id="A0A8T0J264"/>
<comment type="pathway">
    <text evidence="2">Glycolipid biosynthesis; glycosylphosphatidylinositol-anchor biosynthesis.</text>
</comment>
<proteinExistence type="inferred from homology"/>
<keyword evidence="9" id="KW-0325">Glycoprotein</keyword>
<keyword evidence="5 10" id="KW-0812">Transmembrane</keyword>
<sequence length="604" mass="64621">MERRDLKEVGLEVWSSRGVGEEREPAMVVGMVAMDLWRVVVVVVVMVVGSPEGCNAGHHRGRGSFGEAVVVEREDVCVVGSSQVEARYCARLSLRDIGTGEGFLSRLSWLRIESADLLLQGDGVGPLGTRMVLGFSDDSSEVFNGTSSGSKSRGGFDVAELSRMEQLLKEVIGGEAIGWSRIGALGQDREARVIQSPFKTMVVLPGGAGLGVEMEALVPKSFRGSVPDVSSGGGHSGVSALGLWHWLPASSFNGVEKQDSWPSFFSSLGAASSDSEPEKRGRFLPQWLASRASLWSKELSSSQWQVHQRSLTLVPPRDKRQSLSLAYCESARSSSPPKCTTDTLKSGGSVVDHNIQGPGESELRVKLDSRNLSECSPSSAGGGDSEGHWVLEDMERTLVGKGSHRVMQSTFTLSGPAGLAQTLHDGCQLRMMERLPNGVFADQFELQGIQRRGGIKEARIHGDKDLEQPALLSTQSIVVVDVVLQKVNNTGSTAAKSLLQATAAIPLHARYPPLSVDSHSIVHIPMPHMFVSCQQEEIDLPGSRWNEVVTGSEAVTAKSGGMLDWMVPAGNPGDYSVVARFTAISALTGVLVVLGASVSGERRV</sequence>
<accession>A0A8T0J264</accession>
<feature type="transmembrane region" description="Helical" evidence="10">
    <location>
        <begin position="577"/>
        <end position="598"/>
    </location>
</feature>
<evidence type="ECO:0000313" key="12">
    <source>
        <dbReference type="Proteomes" id="UP000822688"/>
    </source>
</evidence>
<evidence type="ECO:0000256" key="4">
    <source>
        <dbReference type="ARBA" id="ARBA00022502"/>
    </source>
</evidence>
<evidence type="ECO:0000256" key="3">
    <source>
        <dbReference type="ARBA" id="ARBA00010345"/>
    </source>
</evidence>
<dbReference type="PANTHER" id="PTHR28650">
    <property type="entry name" value="PHOSPHATIDYLINOSITOL-GLYCAN BIOSYNTHESIS CLASS X PROTEIN"/>
    <property type="match status" value="1"/>
</dbReference>
<evidence type="ECO:0000256" key="6">
    <source>
        <dbReference type="ARBA" id="ARBA00022824"/>
    </source>
</evidence>
<evidence type="ECO:0000256" key="9">
    <source>
        <dbReference type="ARBA" id="ARBA00023180"/>
    </source>
</evidence>
<comment type="caution">
    <text evidence="11">The sequence shown here is derived from an EMBL/GenBank/DDBJ whole genome shotgun (WGS) entry which is preliminary data.</text>
</comment>
<keyword evidence="12" id="KW-1185">Reference proteome</keyword>
<comment type="subcellular location">
    <subcellularLocation>
        <location evidence="1">Endoplasmic reticulum membrane</location>
        <topology evidence="1">Single-pass membrane protein</topology>
    </subcellularLocation>
</comment>
<dbReference type="InterPro" id="IPR013233">
    <property type="entry name" value="PIG-X/PBN1"/>
</dbReference>
<dbReference type="InterPro" id="IPR040039">
    <property type="entry name" value="PIGX"/>
</dbReference>
<evidence type="ECO:0000256" key="10">
    <source>
        <dbReference type="SAM" id="Phobius"/>
    </source>
</evidence>
<protein>
    <submittedName>
        <fullName evidence="11">Uncharacterized protein</fullName>
    </submittedName>
</protein>
<evidence type="ECO:0000256" key="7">
    <source>
        <dbReference type="ARBA" id="ARBA00022989"/>
    </source>
</evidence>
<dbReference type="GO" id="GO:0005789">
    <property type="term" value="C:endoplasmic reticulum membrane"/>
    <property type="evidence" value="ECO:0007669"/>
    <property type="project" value="UniProtKB-SubCell"/>
</dbReference>
<dbReference type="Proteomes" id="UP000822688">
    <property type="component" value="Chromosome 1"/>
</dbReference>
<evidence type="ECO:0000256" key="2">
    <source>
        <dbReference type="ARBA" id="ARBA00004687"/>
    </source>
</evidence>
<dbReference type="GO" id="GO:0006506">
    <property type="term" value="P:GPI anchor biosynthetic process"/>
    <property type="evidence" value="ECO:0007669"/>
    <property type="project" value="UniProtKB-KW"/>
</dbReference>
<dbReference type="SMART" id="SM00780">
    <property type="entry name" value="PIG-X"/>
    <property type="match status" value="1"/>
</dbReference>
<reference evidence="11" key="1">
    <citation type="submission" date="2020-06" db="EMBL/GenBank/DDBJ databases">
        <title>WGS assembly of Ceratodon purpureus strain R40.</title>
        <authorList>
            <person name="Carey S.B."/>
            <person name="Jenkins J."/>
            <person name="Shu S."/>
            <person name="Lovell J.T."/>
            <person name="Sreedasyam A."/>
            <person name="Maumus F."/>
            <person name="Tiley G.P."/>
            <person name="Fernandez-Pozo N."/>
            <person name="Barry K."/>
            <person name="Chen C."/>
            <person name="Wang M."/>
            <person name="Lipzen A."/>
            <person name="Daum C."/>
            <person name="Saski C.A."/>
            <person name="Payton A.C."/>
            <person name="Mcbreen J.C."/>
            <person name="Conrad R.E."/>
            <person name="Kollar L.M."/>
            <person name="Olsson S."/>
            <person name="Huttunen S."/>
            <person name="Landis J.B."/>
            <person name="Wickett N.J."/>
            <person name="Johnson M.G."/>
            <person name="Rensing S.A."/>
            <person name="Grimwood J."/>
            <person name="Schmutz J."/>
            <person name="Mcdaniel S.F."/>
        </authorList>
    </citation>
    <scope>NUCLEOTIDE SEQUENCE</scope>
    <source>
        <strain evidence="11">R40</strain>
    </source>
</reference>
<comment type="similarity">
    <text evidence="3">Belongs to the PIGX family.</text>
</comment>
<keyword evidence="7 10" id="KW-1133">Transmembrane helix</keyword>
<dbReference type="PANTHER" id="PTHR28650:SF1">
    <property type="entry name" value="PHOSPHATIDYLINOSITOL-GLYCAN BIOSYNTHESIS CLASS X PROTEIN"/>
    <property type="match status" value="1"/>
</dbReference>
<keyword evidence="4" id="KW-0337">GPI-anchor biosynthesis</keyword>
<dbReference type="Pfam" id="PF08320">
    <property type="entry name" value="PIG-X"/>
    <property type="match status" value="1"/>
</dbReference>
<evidence type="ECO:0000256" key="8">
    <source>
        <dbReference type="ARBA" id="ARBA00023136"/>
    </source>
</evidence>
<keyword evidence="6" id="KW-0256">Endoplasmic reticulum</keyword>
<evidence type="ECO:0000313" key="11">
    <source>
        <dbReference type="EMBL" id="KAG0589627.1"/>
    </source>
</evidence>
<name>A0A8T0J264_CERPU</name>
<keyword evidence="8 10" id="KW-0472">Membrane</keyword>
<dbReference type="EMBL" id="CM026421">
    <property type="protein sequence ID" value="KAG0589627.1"/>
    <property type="molecule type" value="Genomic_DNA"/>
</dbReference>
<organism evidence="11 12">
    <name type="scientific">Ceratodon purpureus</name>
    <name type="common">Fire moss</name>
    <name type="synonym">Dicranum purpureum</name>
    <dbReference type="NCBI Taxonomy" id="3225"/>
    <lineage>
        <taxon>Eukaryota</taxon>
        <taxon>Viridiplantae</taxon>
        <taxon>Streptophyta</taxon>
        <taxon>Embryophyta</taxon>
        <taxon>Bryophyta</taxon>
        <taxon>Bryophytina</taxon>
        <taxon>Bryopsida</taxon>
        <taxon>Dicranidae</taxon>
        <taxon>Pseudoditrichales</taxon>
        <taxon>Ditrichaceae</taxon>
        <taxon>Ceratodon</taxon>
    </lineage>
</organism>
<gene>
    <name evidence="11" type="ORF">KC19_1G034700</name>
</gene>
<evidence type="ECO:0000256" key="5">
    <source>
        <dbReference type="ARBA" id="ARBA00022692"/>
    </source>
</evidence>
<evidence type="ECO:0000256" key="1">
    <source>
        <dbReference type="ARBA" id="ARBA00004389"/>
    </source>
</evidence>